<evidence type="ECO:0000313" key="1">
    <source>
        <dbReference type="Proteomes" id="UP000887565"/>
    </source>
</evidence>
<evidence type="ECO:0000313" key="2">
    <source>
        <dbReference type="WBParaSite" id="nRc.2.0.1.t39315-RA"/>
    </source>
</evidence>
<organism evidence="1 2">
    <name type="scientific">Romanomermis culicivorax</name>
    <name type="common">Nematode worm</name>
    <dbReference type="NCBI Taxonomy" id="13658"/>
    <lineage>
        <taxon>Eukaryota</taxon>
        <taxon>Metazoa</taxon>
        <taxon>Ecdysozoa</taxon>
        <taxon>Nematoda</taxon>
        <taxon>Enoplea</taxon>
        <taxon>Dorylaimia</taxon>
        <taxon>Mermithida</taxon>
        <taxon>Mermithoidea</taxon>
        <taxon>Mermithidae</taxon>
        <taxon>Romanomermis</taxon>
    </lineage>
</organism>
<proteinExistence type="predicted"/>
<accession>A0A915KKM4</accession>
<dbReference type="AlphaFoldDB" id="A0A915KKM4"/>
<sequence length="114" mass="13027">MTKTILSNPYEALIVSDDSTLNWKKIVQSINTSLNFLNPESFRERVQAALKELKMQKIFGALSRVNEYNITYNPYKVCGNDTNMLFEEKSFAFGSNIRLGILEAENPLKTSKNQ</sequence>
<reference evidence="2" key="1">
    <citation type="submission" date="2022-11" db="UniProtKB">
        <authorList>
            <consortium name="WormBaseParasite"/>
        </authorList>
    </citation>
    <scope>IDENTIFICATION</scope>
</reference>
<dbReference type="WBParaSite" id="nRc.2.0.1.t39315-RA">
    <property type="protein sequence ID" value="nRc.2.0.1.t39315-RA"/>
    <property type="gene ID" value="nRc.2.0.1.g39315"/>
</dbReference>
<name>A0A915KKM4_ROMCU</name>
<protein>
    <submittedName>
        <fullName evidence="2">Uncharacterized protein</fullName>
    </submittedName>
</protein>
<dbReference type="Proteomes" id="UP000887565">
    <property type="component" value="Unplaced"/>
</dbReference>
<keyword evidence="1" id="KW-1185">Reference proteome</keyword>